<dbReference type="Proteomes" id="UP001589611">
    <property type="component" value="Unassembled WGS sequence"/>
</dbReference>
<dbReference type="RefSeq" id="WP_344714249.1">
    <property type="nucleotide sequence ID" value="NZ_BAAAWH010000001.1"/>
</dbReference>
<proteinExistence type="predicted"/>
<evidence type="ECO:0000313" key="1">
    <source>
        <dbReference type="EMBL" id="MFB9645269.1"/>
    </source>
</evidence>
<protein>
    <submittedName>
        <fullName evidence="1">Uncharacterized protein</fullName>
    </submittedName>
</protein>
<dbReference type="EMBL" id="JBHMBE010000002">
    <property type="protein sequence ID" value="MFB9645269.1"/>
    <property type="molecule type" value="Genomic_DNA"/>
</dbReference>
<reference evidence="1 2" key="1">
    <citation type="submission" date="2024-09" db="EMBL/GenBank/DDBJ databases">
        <authorList>
            <person name="Sun Q."/>
            <person name="Mori K."/>
        </authorList>
    </citation>
    <scope>NUCLEOTIDE SEQUENCE [LARGE SCALE GENOMIC DNA]</scope>
    <source>
        <strain evidence="1 2">JCM 1342</strain>
    </source>
</reference>
<evidence type="ECO:0000313" key="2">
    <source>
        <dbReference type="Proteomes" id="UP001589611"/>
    </source>
</evidence>
<gene>
    <name evidence="1" type="ORF">ACFFPJ_05625</name>
</gene>
<sequence length="66" mass="7040">MVRSLLEDGRATDALGYLRSRDAEHIVVETRRGLESVALADVIAAKAVPPPPVARPRRSPPAPPAC</sequence>
<keyword evidence="2" id="KW-1185">Reference proteome</keyword>
<organism evidence="1 2">
    <name type="scientific">Microbacterium terregens</name>
    <dbReference type="NCBI Taxonomy" id="69363"/>
    <lineage>
        <taxon>Bacteria</taxon>
        <taxon>Bacillati</taxon>
        <taxon>Actinomycetota</taxon>
        <taxon>Actinomycetes</taxon>
        <taxon>Micrococcales</taxon>
        <taxon>Microbacteriaceae</taxon>
        <taxon>Microbacterium</taxon>
    </lineage>
</organism>
<name>A0ABV5SY28_9MICO</name>
<comment type="caution">
    <text evidence="1">The sequence shown here is derived from an EMBL/GenBank/DDBJ whole genome shotgun (WGS) entry which is preliminary data.</text>
</comment>
<accession>A0ABV5SY28</accession>